<dbReference type="SMART" id="SM00903">
    <property type="entry name" value="Flavin_Reduct"/>
    <property type="match status" value="1"/>
</dbReference>
<comment type="cofactor">
    <cofactor evidence="1">
        <name>FMN</name>
        <dbReference type="ChEBI" id="CHEBI:58210"/>
    </cofactor>
</comment>
<evidence type="ECO:0000259" key="5">
    <source>
        <dbReference type="SMART" id="SM00903"/>
    </source>
</evidence>
<dbReference type="SUPFAM" id="SSF50475">
    <property type="entry name" value="FMN-binding split barrel"/>
    <property type="match status" value="1"/>
</dbReference>
<keyword evidence="7" id="KW-1185">Reference proteome</keyword>
<keyword evidence="6" id="KW-0560">Oxidoreductase</keyword>
<dbReference type="AlphaFoldDB" id="A0A8B2NLK6"/>
<protein>
    <submittedName>
        <fullName evidence="6">Nitrilotriacetate monooxygenase</fullName>
    </submittedName>
</protein>
<sequence>MSAGGTLEGGVDLALSDLSQKDCYKVLCSVVIPRPIALVTSLAPNGAVNAAPFSFFNVFSEAPPLVVLGLQSREGAMKDTTANVRRTGEFVVNLVSEDIAEAMNRCAIDFPPDVGELAYAGLTAAPSRDVAVPAIAEAPVALECRRFMMVNVSVERDLLIGEVLRVRARPGIIDPETLYMDVDAYNPVARLFGNHYAKLGERFSMTREAYDPALHGPAETTDA</sequence>
<dbReference type="InterPro" id="IPR002563">
    <property type="entry name" value="Flavin_Rdtase-like_dom"/>
</dbReference>
<dbReference type="GO" id="GO:0016646">
    <property type="term" value="F:oxidoreductase activity, acting on the CH-NH group of donors, NAD or NADP as acceptor"/>
    <property type="evidence" value="ECO:0007669"/>
    <property type="project" value="UniProtKB-ARBA"/>
</dbReference>
<keyword evidence="2" id="KW-0285">Flavoprotein</keyword>
<dbReference type="PANTHER" id="PTHR33798:SF5">
    <property type="entry name" value="FLAVIN REDUCTASE LIKE DOMAIN-CONTAINING PROTEIN"/>
    <property type="match status" value="1"/>
</dbReference>
<gene>
    <name evidence="6" type="ORF">DLJ53_14510</name>
</gene>
<evidence type="ECO:0000313" key="7">
    <source>
        <dbReference type="Proteomes" id="UP000249590"/>
    </source>
</evidence>
<evidence type="ECO:0000256" key="1">
    <source>
        <dbReference type="ARBA" id="ARBA00001917"/>
    </source>
</evidence>
<evidence type="ECO:0000313" key="6">
    <source>
        <dbReference type="EMBL" id="RAI00477.1"/>
    </source>
</evidence>
<evidence type="ECO:0000256" key="3">
    <source>
        <dbReference type="ARBA" id="ARBA00022643"/>
    </source>
</evidence>
<dbReference type="OrthoDB" id="9783347at2"/>
<evidence type="ECO:0000256" key="4">
    <source>
        <dbReference type="ARBA" id="ARBA00038054"/>
    </source>
</evidence>
<dbReference type="Proteomes" id="UP000249590">
    <property type="component" value="Unassembled WGS sequence"/>
</dbReference>
<keyword evidence="6" id="KW-0503">Monooxygenase</keyword>
<comment type="caution">
    <text evidence="6">The sequence shown here is derived from an EMBL/GenBank/DDBJ whole genome shotgun (WGS) entry which is preliminary data.</text>
</comment>
<accession>A0A8B2NLK6</accession>
<dbReference type="GO" id="GO:0010181">
    <property type="term" value="F:FMN binding"/>
    <property type="evidence" value="ECO:0007669"/>
    <property type="project" value="InterPro"/>
</dbReference>
<dbReference type="Pfam" id="PF01613">
    <property type="entry name" value="Flavin_Reduct"/>
    <property type="match status" value="1"/>
</dbReference>
<dbReference type="InterPro" id="IPR012349">
    <property type="entry name" value="Split_barrel_FMN-bd"/>
</dbReference>
<proteinExistence type="inferred from homology"/>
<comment type="similarity">
    <text evidence="4">Belongs to the flavoredoxin family.</text>
</comment>
<dbReference type="Gene3D" id="2.30.110.10">
    <property type="entry name" value="Electron Transport, Fmn-binding Protein, Chain A"/>
    <property type="match status" value="1"/>
</dbReference>
<reference evidence="6 7" key="1">
    <citation type="submission" date="2018-05" db="EMBL/GenBank/DDBJ databases">
        <title>Acuticoccus sediminis sp. nov., isolated from deep-sea sediment of Indian Ocean.</title>
        <authorList>
            <person name="Liu X."/>
            <person name="Lai Q."/>
            <person name="Du Y."/>
            <person name="Sun F."/>
            <person name="Zhang X."/>
            <person name="Wang S."/>
            <person name="Shao Z."/>
        </authorList>
    </citation>
    <scope>NUCLEOTIDE SEQUENCE [LARGE SCALE GENOMIC DNA]</scope>
    <source>
        <strain evidence="6 7">PTG4-2</strain>
    </source>
</reference>
<dbReference type="PANTHER" id="PTHR33798">
    <property type="entry name" value="FLAVOPROTEIN OXYGENASE"/>
    <property type="match status" value="1"/>
</dbReference>
<name>A0A8B2NLK6_9HYPH</name>
<dbReference type="RefSeq" id="WP_111346450.1">
    <property type="nucleotide sequence ID" value="NZ_QHHQ01000003.1"/>
</dbReference>
<keyword evidence="3" id="KW-0288">FMN</keyword>
<feature type="domain" description="Flavin reductase like" evidence="5">
    <location>
        <begin position="29"/>
        <end position="187"/>
    </location>
</feature>
<dbReference type="EMBL" id="QHHQ01000003">
    <property type="protein sequence ID" value="RAI00477.1"/>
    <property type="molecule type" value="Genomic_DNA"/>
</dbReference>
<organism evidence="6 7">
    <name type="scientific">Acuticoccus sediminis</name>
    <dbReference type="NCBI Taxonomy" id="2184697"/>
    <lineage>
        <taxon>Bacteria</taxon>
        <taxon>Pseudomonadati</taxon>
        <taxon>Pseudomonadota</taxon>
        <taxon>Alphaproteobacteria</taxon>
        <taxon>Hyphomicrobiales</taxon>
        <taxon>Amorphaceae</taxon>
        <taxon>Acuticoccus</taxon>
    </lineage>
</organism>
<dbReference type="GO" id="GO:0004497">
    <property type="term" value="F:monooxygenase activity"/>
    <property type="evidence" value="ECO:0007669"/>
    <property type="project" value="UniProtKB-KW"/>
</dbReference>
<evidence type="ECO:0000256" key="2">
    <source>
        <dbReference type="ARBA" id="ARBA00022630"/>
    </source>
</evidence>